<dbReference type="SUPFAM" id="SSF50370">
    <property type="entry name" value="Ricin B-like lectins"/>
    <property type="match status" value="1"/>
</dbReference>
<keyword evidence="2" id="KW-1185">Reference proteome</keyword>
<dbReference type="EMBL" id="MU151264">
    <property type="protein sequence ID" value="KAF9446077.1"/>
    <property type="molecule type" value="Genomic_DNA"/>
</dbReference>
<gene>
    <name evidence="1" type="ORF">P691DRAFT_228936</name>
</gene>
<proteinExistence type="predicted"/>
<evidence type="ECO:0000313" key="2">
    <source>
        <dbReference type="Proteomes" id="UP000807342"/>
    </source>
</evidence>
<dbReference type="AlphaFoldDB" id="A0A9P6C014"/>
<reference evidence="1" key="1">
    <citation type="submission" date="2020-11" db="EMBL/GenBank/DDBJ databases">
        <authorList>
            <consortium name="DOE Joint Genome Institute"/>
            <person name="Ahrendt S."/>
            <person name="Riley R."/>
            <person name="Andreopoulos W."/>
            <person name="Labutti K."/>
            <person name="Pangilinan J."/>
            <person name="Ruiz-Duenas F.J."/>
            <person name="Barrasa J.M."/>
            <person name="Sanchez-Garcia M."/>
            <person name="Camarero S."/>
            <person name="Miyauchi S."/>
            <person name="Serrano A."/>
            <person name="Linde D."/>
            <person name="Babiker R."/>
            <person name="Drula E."/>
            <person name="Ayuso-Fernandez I."/>
            <person name="Pacheco R."/>
            <person name="Padilla G."/>
            <person name="Ferreira P."/>
            <person name="Barriuso J."/>
            <person name="Kellner H."/>
            <person name="Castanera R."/>
            <person name="Alfaro M."/>
            <person name="Ramirez L."/>
            <person name="Pisabarro A.G."/>
            <person name="Kuo A."/>
            <person name="Tritt A."/>
            <person name="Lipzen A."/>
            <person name="He G."/>
            <person name="Yan M."/>
            <person name="Ng V."/>
            <person name="Cullen D."/>
            <person name="Martin F."/>
            <person name="Rosso M.-N."/>
            <person name="Henrissat B."/>
            <person name="Hibbett D."/>
            <person name="Martinez A.T."/>
            <person name="Grigoriev I.V."/>
        </authorList>
    </citation>
    <scope>NUCLEOTIDE SEQUENCE</scope>
    <source>
        <strain evidence="1">MF-IS2</strain>
    </source>
</reference>
<dbReference type="OrthoDB" id="2972047at2759"/>
<sequence>MSAQLPRQARIVNMAGVWPKADPSHRNPDGITSPIIWNGVRTGNALEQWYLMPSGGGYEIINVATGCKAVNRGGEIVCTSETKESMIWVIQPAGNGLYTIQVPNQRIGWALRGNKVFLASVDPTNPTQRFAFAA</sequence>
<dbReference type="Gene3D" id="2.80.10.50">
    <property type="match status" value="1"/>
</dbReference>
<accession>A0A9P6C014</accession>
<organism evidence="1 2">
    <name type="scientific">Macrolepiota fuliginosa MF-IS2</name>
    <dbReference type="NCBI Taxonomy" id="1400762"/>
    <lineage>
        <taxon>Eukaryota</taxon>
        <taxon>Fungi</taxon>
        <taxon>Dikarya</taxon>
        <taxon>Basidiomycota</taxon>
        <taxon>Agaricomycotina</taxon>
        <taxon>Agaricomycetes</taxon>
        <taxon>Agaricomycetidae</taxon>
        <taxon>Agaricales</taxon>
        <taxon>Agaricineae</taxon>
        <taxon>Agaricaceae</taxon>
        <taxon>Macrolepiota</taxon>
    </lineage>
</organism>
<name>A0A9P6C014_9AGAR</name>
<evidence type="ECO:0008006" key="3">
    <source>
        <dbReference type="Google" id="ProtNLM"/>
    </source>
</evidence>
<evidence type="ECO:0000313" key="1">
    <source>
        <dbReference type="EMBL" id="KAF9446077.1"/>
    </source>
</evidence>
<comment type="caution">
    <text evidence="1">The sequence shown here is derived from an EMBL/GenBank/DDBJ whole genome shotgun (WGS) entry which is preliminary data.</text>
</comment>
<dbReference type="Proteomes" id="UP000807342">
    <property type="component" value="Unassembled WGS sequence"/>
</dbReference>
<dbReference type="InterPro" id="IPR035992">
    <property type="entry name" value="Ricin_B-like_lectins"/>
</dbReference>
<protein>
    <recommendedName>
        <fullName evidence="3">Ricin B lectin domain-containing protein</fullName>
    </recommendedName>
</protein>